<feature type="non-terminal residue" evidence="2">
    <location>
        <position position="133"/>
    </location>
</feature>
<dbReference type="GO" id="GO:0005814">
    <property type="term" value="C:centriole"/>
    <property type="evidence" value="ECO:0007669"/>
    <property type="project" value="TreeGrafter"/>
</dbReference>
<dbReference type="Pfam" id="PF14726">
    <property type="entry name" value="RTTN_N"/>
    <property type="match status" value="1"/>
</dbReference>
<proteinExistence type="predicted"/>
<dbReference type="PANTHER" id="PTHR31691">
    <property type="entry name" value="ROTATIN"/>
    <property type="match status" value="1"/>
</dbReference>
<name>A0A816E8B0_ADIRI</name>
<dbReference type="Proteomes" id="UP000663828">
    <property type="component" value="Unassembled WGS sequence"/>
</dbReference>
<dbReference type="GO" id="GO:0032053">
    <property type="term" value="P:ciliary basal body organization"/>
    <property type="evidence" value="ECO:0007669"/>
    <property type="project" value="TreeGrafter"/>
</dbReference>
<dbReference type="GO" id="GO:0005813">
    <property type="term" value="C:centrosome"/>
    <property type="evidence" value="ECO:0007669"/>
    <property type="project" value="InterPro"/>
</dbReference>
<evidence type="ECO:0000259" key="1">
    <source>
        <dbReference type="Pfam" id="PF14726"/>
    </source>
</evidence>
<keyword evidence="3" id="KW-1185">Reference proteome</keyword>
<sequence length="133" mass="15388">MPEDDFDKSFSTLISKLGHPVEEIRLRALESLQAKLNLKLVSDIDILQYKYLYIKLLEWFNFPSPPKREVVLDIILKLSKNESAAYNLHSIGAVEFFNALRIDLTPELERRVDEILENILSKHFVTQSVSNIS</sequence>
<dbReference type="GO" id="GO:0010457">
    <property type="term" value="P:centriole-centriole cohesion"/>
    <property type="evidence" value="ECO:0007669"/>
    <property type="project" value="TreeGrafter"/>
</dbReference>
<dbReference type="AlphaFoldDB" id="A0A816E8B0"/>
<dbReference type="GO" id="GO:0007099">
    <property type="term" value="P:centriole replication"/>
    <property type="evidence" value="ECO:0007669"/>
    <property type="project" value="TreeGrafter"/>
</dbReference>
<gene>
    <name evidence="2" type="ORF">XAT740_LOCUS54308</name>
</gene>
<dbReference type="GO" id="GO:0036064">
    <property type="term" value="C:ciliary basal body"/>
    <property type="evidence" value="ECO:0007669"/>
    <property type="project" value="InterPro"/>
</dbReference>
<reference evidence="2" key="1">
    <citation type="submission" date="2021-02" db="EMBL/GenBank/DDBJ databases">
        <authorList>
            <person name="Nowell W R."/>
        </authorList>
    </citation>
    <scope>NUCLEOTIDE SEQUENCE</scope>
</reference>
<dbReference type="PANTHER" id="PTHR31691:SF1">
    <property type="entry name" value="ROTATIN"/>
    <property type="match status" value="1"/>
</dbReference>
<dbReference type="InterPro" id="IPR030791">
    <property type="entry name" value="Rotatin"/>
</dbReference>
<comment type="caution">
    <text evidence="2">The sequence shown here is derived from an EMBL/GenBank/DDBJ whole genome shotgun (WGS) entry which is preliminary data.</text>
</comment>
<organism evidence="2 3">
    <name type="scientific">Adineta ricciae</name>
    <name type="common">Rotifer</name>
    <dbReference type="NCBI Taxonomy" id="249248"/>
    <lineage>
        <taxon>Eukaryota</taxon>
        <taxon>Metazoa</taxon>
        <taxon>Spiralia</taxon>
        <taxon>Gnathifera</taxon>
        <taxon>Rotifera</taxon>
        <taxon>Eurotatoria</taxon>
        <taxon>Bdelloidea</taxon>
        <taxon>Adinetida</taxon>
        <taxon>Adinetidae</taxon>
        <taxon>Adineta</taxon>
    </lineage>
</organism>
<protein>
    <recommendedName>
        <fullName evidence="1">Rotatin N-terminal domain-containing protein</fullName>
    </recommendedName>
</protein>
<dbReference type="InterPro" id="IPR029249">
    <property type="entry name" value="Rotatin_N"/>
</dbReference>
<accession>A0A816E8B0</accession>
<evidence type="ECO:0000313" key="2">
    <source>
        <dbReference type="EMBL" id="CAF1647080.1"/>
    </source>
</evidence>
<evidence type="ECO:0000313" key="3">
    <source>
        <dbReference type="Proteomes" id="UP000663828"/>
    </source>
</evidence>
<feature type="domain" description="Rotatin N-terminal" evidence="1">
    <location>
        <begin position="23"/>
        <end position="119"/>
    </location>
</feature>
<dbReference type="EMBL" id="CAJNOR010009680">
    <property type="protein sequence ID" value="CAF1647080.1"/>
    <property type="molecule type" value="Genomic_DNA"/>
</dbReference>